<evidence type="ECO:0008006" key="4">
    <source>
        <dbReference type="Google" id="ProtNLM"/>
    </source>
</evidence>
<name>A0A0R1GYA1_9LACO</name>
<evidence type="ECO:0000256" key="1">
    <source>
        <dbReference type="SAM" id="SignalP"/>
    </source>
</evidence>
<feature type="chain" id="PRO_5006404836" description="Surface layer protein A domain-containing protein" evidence="1">
    <location>
        <begin position="33"/>
        <end position="271"/>
    </location>
</feature>
<gene>
    <name evidence="2" type="ORF">FD07_GL000814</name>
</gene>
<evidence type="ECO:0000313" key="2">
    <source>
        <dbReference type="EMBL" id="KRK36433.1"/>
    </source>
</evidence>
<comment type="caution">
    <text evidence="2">The sequence shown here is derived from an EMBL/GenBank/DDBJ whole genome shotgun (WGS) entry which is preliminary data.</text>
</comment>
<dbReference type="EMBL" id="AZCZ01000021">
    <property type="protein sequence ID" value="KRK36433.1"/>
    <property type="molecule type" value="Genomic_DNA"/>
</dbReference>
<accession>A0A0R1GYA1</accession>
<reference evidence="2 3" key="1">
    <citation type="journal article" date="2015" name="Genome Announc.">
        <title>Expanding the biotechnology potential of lactobacilli through comparative genomics of 213 strains and associated genera.</title>
        <authorList>
            <person name="Sun Z."/>
            <person name="Harris H.M."/>
            <person name="McCann A."/>
            <person name="Guo C."/>
            <person name="Argimon S."/>
            <person name="Zhang W."/>
            <person name="Yang X."/>
            <person name="Jeffery I.B."/>
            <person name="Cooney J.C."/>
            <person name="Kagawa T.F."/>
            <person name="Liu W."/>
            <person name="Song Y."/>
            <person name="Salvetti E."/>
            <person name="Wrobel A."/>
            <person name="Rasinkangas P."/>
            <person name="Parkhill J."/>
            <person name="Rea M.C."/>
            <person name="O'Sullivan O."/>
            <person name="Ritari J."/>
            <person name="Douillard F.P."/>
            <person name="Paul Ross R."/>
            <person name="Yang R."/>
            <person name="Briner A.E."/>
            <person name="Felis G.E."/>
            <person name="de Vos W.M."/>
            <person name="Barrangou R."/>
            <person name="Klaenhammer T.R."/>
            <person name="Caufield P.W."/>
            <person name="Cui Y."/>
            <person name="Zhang H."/>
            <person name="O'Toole P.W."/>
        </authorList>
    </citation>
    <scope>NUCLEOTIDE SEQUENCE [LARGE SCALE GENOMIC DNA]</scope>
    <source>
        <strain evidence="2 3">ATCC 53295</strain>
    </source>
</reference>
<evidence type="ECO:0000313" key="3">
    <source>
        <dbReference type="Proteomes" id="UP000051176"/>
    </source>
</evidence>
<dbReference type="Proteomes" id="UP000051176">
    <property type="component" value="Unassembled WGS sequence"/>
</dbReference>
<sequence length="271" mass="29980">MLNFKGTLLTGLLLAGAIVGMGMLTAPATAQASSKYLTAQYGSYVRAKRNVYVGISQRHGHTYKPLLKKKGSLLFVTSSTQKFGSPVVKASFTSGAVHYNRLKNLAFNMTDSVPLTKRNFKKVSLKAPIRGTILRQGNGFKDTKKNGFALPMFYLTLDNYIQYYNQTAMNKYDNGGVMSVNYGNSMEVYKPTASAKMTKTTVKGNTTTVQYNKYIKGLPGKKISAHTYQMKITDLKTKGSKSFEDDYYGGTWNNYTVNGKSYFSGIINDFG</sequence>
<proteinExistence type="predicted"/>
<dbReference type="RefSeq" id="WP_020089595.1">
    <property type="nucleotide sequence ID" value="NZ_AZCZ01000021.1"/>
</dbReference>
<feature type="signal peptide" evidence="1">
    <location>
        <begin position="1"/>
        <end position="32"/>
    </location>
</feature>
<keyword evidence="1" id="KW-0732">Signal</keyword>
<keyword evidence="3" id="KW-1185">Reference proteome</keyword>
<protein>
    <recommendedName>
        <fullName evidence="4">Surface layer protein A domain-containing protein</fullName>
    </recommendedName>
</protein>
<dbReference type="eggNOG" id="ENOG5030AI2">
    <property type="taxonomic scope" value="Bacteria"/>
</dbReference>
<dbReference type="AlphaFoldDB" id="A0A0R1GYA1"/>
<organism evidence="2 3">
    <name type="scientific">Levilactobacillus parabrevis ATCC 53295</name>
    <dbReference type="NCBI Taxonomy" id="1267003"/>
    <lineage>
        <taxon>Bacteria</taxon>
        <taxon>Bacillati</taxon>
        <taxon>Bacillota</taxon>
        <taxon>Bacilli</taxon>
        <taxon>Lactobacillales</taxon>
        <taxon>Lactobacillaceae</taxon>
        <taxon>Levilactobacillus</taxon>
    </lineage>
</organism>
<dbReference type="PATRIC" id="fig|1267003.4.peg.865"/>